<reference evidence="1" key="1">
    <citation type="submission" date="2018-02" db="EMBL/GenBank/DDBJ databases">
        <title>Rhizophora mucronata_Transcriptome.</title>
        <authorList>
            <person name="Meera S.P."/>
            <person name="Sreeshan A."/>
            <person name="Augustine A."/>
        </authorList>
    </citation>
    <scope>NUCLEOTIDE SEQUENCE</scope>
    <source>
        <tissue evidence="1">Leaf</tissue>
    </source>
</reference>
<proteinExistence type="predicted"/>
<sequence length="48" mass="5746">MQTTCATYRDREADRRWHACSLQTRSKVMTYSIRLSHRCLSNPKDEQD</sequence>
<dbReference type="EMBL" id="GGEC01054853">
    <property type="protein sequence ID" value="MBX35337.1"/>
    <property type="molecule type" value="Transcribed_RNA"/>
</dbReference>
<organism evidence="1">
    <name type="scientific">Rhizophora mucronata</name>
    <name type="common">Asiatic mangrove</name>
    <dbReference type="NCBI Taxonomy" id="61149"/>
    <lineage>
        <taxon>Eukaryota</taxon>
        <taxon>Viridiplantae</taxon>
        <taxon>Streptophyta</taxon>
        <taxon>Embryophyta</taxon>
        <taxon>Tracheophyta</taxon>
        <taxon>Spermatophyta</taxon>
        <taxon>Magnoliopsida</taxon>
        <taxon>eudicotyledons</taxon>
        <taxon>Gunneridae</taxon>
        <taxon>Pentapetalae</taxon>
        <taxon>rosids</taxon>
        <taxon>fabids</taxon>
        <taxon>Malpighiales</taxon>
        <taxon>Rhizophoraceae</taxon>
        <taxon>Rhizophora</taxon>
    </lineage>
</organism>
<name>A0A2P2MYN6_RHIMU</name>
<protein>
    <submittedName>
        <fullName evidence="1">Uncharacterized protein</fullName>
    </submittedName>
</protein>
<evidence type="ECO:0000313" key="1">
    <source>
        <dbReference type="EMBL" id="MBX35337.1"/>
    </source>
</evidence>
<dbReference type="AlphaFoldDB" id="A0A2P2MYN6"/>
<accession>A0A2P2MYN6</accession>